<dbReference type="AlphaFoldDB" id="A0A1M6L5L9"/>
<dbReference type="Proteomes" id="UP000184192">
    <property type="component" value="Unassembled WGS sequence"/>
</dbReference>
<dbReference type="InterPro" id="IPR022595">
    <property type="entry name" value="Enc34_ssDNA-bd"/>
</dbReference>
<evidence type="ECO:0000313" key="1">
    <source>
        <dbReference type="EMBL" id="SHJ66513.1"/>
    </source>
</evidence>
<dbReference type="eggNOG" id="ENOG502Z8YX">
    <property type="taxonomic scope" value="Bacteria"/>
</dbReference>
<dbReference type="GeneID" id="92714554"/>
<evidence type="ECO:0000313" key="2">
    <source>
        <dbReference type="Proteomes" id="UP000184192"/>
    </source>
</evidence>
<dbReference type="RefSeq" id="WP_025833777.1">
    <property type="nucleotide sequence ID" value="NZ_FQZN01000044.1"/>
</dbReference>
<keyword evidence="2" id="KW-1185">Reference proteome</keyword>
<reference evidence="2" key="1">
    <citation type="submission" date="2016-11" db="EMBL/GenBank/DDBJ databases">
        <authorList>
            <person name="Varghese N."/>
            <person name="Submissions S."/>
        </authorList>
    </citation>
    <scope>NUCLEOTIDE SEQUENCE [LARGE SCALE GENOMIC DNA]</scope>
    <source>
        <strain evidence="2">DSM 26884</strain>
    </source>
</reference>
<proteinExistence type="predicted"/>
<protein>
    <recommendedName>
        <fullName evidence="3">DUF2815 family protein</fullName>
    </recommendedName>
</protein>
<sequence length="189" mass="21579">MAKKKEQTKERNPLKVVLSTHRVSYVHIKEPSSFEDDGDKKYDTTFLIDKDSPDVDKIKGAIKAAYAANKESMFKGLPVTSPKLWNPLRDGDEWLEEHPEATEYEGCYFLKAASKSQPKVFDTDKQEIIDLDEVYSGCYCRGVIVCYPFNNKSKGFGFYLNSLMKMDDGERLGGFEADPDDYDEEDDLL</sequence>
<dbReference type="Pfam" id="PF10991">
    <property type="entry name" value="Enc34_ssDNA-bd"/>
    <property type="match status" value="1"/>
</dbReference>
<name>A0A1M6L5L9_9BACE</name>
<dbReference type="EMBL" id="FQZN01000044">
    <property type="protein sequence ID" value="SHJ66513.1"/>
    <property type="molecule type" value="Genomic_DNA"/>
</dbReference>
<dbReference type="SUPFAM" id="SSF50249">
    <property type="entry name" value="Nucleic acid-binding proteins"/>
    <property type="match status" value="1"/>
</dbReference>
<dbReference type="InterPro" id="IPR012340">
    <property type="entry name" value="NA-bd_OB-fold"/>
</dbReference>
<gene>
    <name evidence="1" type="ORF">SAMN05444350_14435</name>
</gene>
<accession>A0A1M6L5L9</accession>
<organism evidence="1 2">
    <name type="scientific">Bacteroides stercorirosoris</name>
    <dbReference type="NCBI Taxonomy" id="871324"/>
    <lineage>
        <taxon>Bacteria</taxon>
        <taxon>Pseudomonadati</taxon>
        <taxon>Bacteroidota</taxon>
        <taxon>Bacteroidia</taxon>
        <taxon>Bacteroidales</taxon>
        <taxon>Bacteroidaceae</taxon>
        <taxon>Bacteroides</taxon>
    </lineage>
</organism>
<dbReference type="Gene3D" id="2.40.50.140">
    <property type="entry name" value="Nucleic acid-binding proteins"/>
    <property type="match status" value="1"/>
</dbReference>
<evidence type="ECO:0008006" key="3">
    <source>
        <dbReference type="Google" id="ProtNLM"/>
    </source>
</evidence>